<reference evidence="1 2" key="1">
    <citation type="journal article" date="2024" name="G3 (Bethesda)">
        <title>Genome assembly of Hibiscus sabdariffa L. provides insights into metabolisms of medicinal natural products.</title>
        <authorList>
            <person name="Kim T."/>
        </authorList>
    </citation>
    <scope>NUCLEOTIDE SEQUENCE [LARGE SCALE GENOMIC DNA]</scope>
    <source>
        <strain evidence="1">TK-2024</strain>
        <tissue evidence="1">Old leaves</tissue>
    </source>
</reference>
<name>A0ABR2BXG2_9ROSI</name>
<dbReference type="Proteomes" id="UP001472677">
    <property type="component" value="Unassembled WGS sequence"/>
</dbReference>
<dbReference type="EMBL" id="JBBPBM010000077">
    <property type="protein sequence ID" value="KAK8511718.1"/>
    <property type="molecule type" value="Genomic_DNA"/>
</dbReference>
<evidence type="ECO:0000313" key="1">
    <source>
        <dbReference type="EMBL" id="KAK8511718.1"/>
    </source>
</evidence>
<keyword evidence="2" id="KW-1185">Reference proteome</keyword>
<protein>
    <submittedName>
        <fullName evidence="1">Uncharacterized protein</fullName>
    </submittedName>
</protein>
<accession>A0ABR2BXG2</accession>
<comment type="caution">
    <text evidence="1">The sequence shown here is derived from an EMBL/GenBank/DDBJ whole genome shotgun (WGS) entry which is preliminary data.</text>
</comment>
<evidence type="ECO:0000313" key="2">
    <source>
        <dbReference type="Proteomes" id="UP001472677"/>
    </source>
</evidence>
<sequence length="173" mass="19746">MYVLLVRNWSAAMCGQHRKGTPLVKPSVVEFHPQRLTKHETDKRANTISCGVHSAIFLPFQCLEFWNPFGNFAVYTSMKSGLIVLLGSCCFCWDCAFLMMIWDDPVRGVGRWLLRFRFFCLLLALSSGWFEDGGCGFVTQATSFDCHRCWFRVLIVIRFTMLGASVVLLCLKP</sequence>
<organism evidence="1 2">
    <name type="scientific">Hibiscus sabdariffa</name>
    <name type="common">roselle</name>
    <dbReference type="NCBI Taxonomy" id="183260"/>
    <lineage>
        <taxon>Eukaryota</taxon>
        <taxon>Viridiplantae</taxon>
        <taxon>Streptophyta</taxon>
        <taxon>Embryophyta</taxon>
        <taxon>Tracheophyta</taxon>
        <taxon>Spermatophyta</taxon>
        <taxon>Magnoliopsida</taxon>
        <taxon>eudicotyledons</taxon>
        <taxon>Gunneridae</taxon>
        <taxon>Pentapetalae</taxon>
        <taxon>rosids</taxon>
        <taxon>malvids</taxon>
        <taxon>Malvales</taxon>
        <taxon>Malvaceae</taxon>
        <taxon>Malvoideae</taxon>
        <taxon>Hibiscus</taxon>
    </lineage>
</organism>
<proteinExistence type="predicted"/>
<gene>
    <name evidence="1" type="ORF">V6N12_000762</name>
</gene>